<dbReference type="AlphaFoldDB" id="A0A255GGM5"/>
<evidence type="ECO:0000313" key="2">
    <source>
        <dbReference type="Proteomes" id="UP000215896"/>
    </source>
</evidence>
<dbReference type="Proteomes" id="UP000215896">
    <property type="component" value="Unassembled WGS sequence"/>
</dbReference>
<dbReference type="SUPFAM" id="SSF53254">
    <property type="entry name" value="Phosphoglycerate mutase-like"/>
    <property type="match status" value="1"/>
</dbReference>
<sequence length="188" mass="22052">MITRRGHLRPKSRYRERTYSYQRHEFQPDESIHTDPYPVLISADHGAALNKLLQVFSLVWASTWEQSANTFLAPLLGIPELPYIEWPPLAREWTLRERHHGSWKTKHVASWLDEHAERTPWAWVDDEITREDRDWFHRLYGDTRGGPFAVERLLMTIHPKHGLREFDFDELCAWGIKQLGGNAASCPG</sequence>
<evidence type="ECO:0000313" key="1">
    <source>
        <dbReference type="EMBL" id="OYO14572.1"/>
    </source>
</evidence>
<keyword evidence="2" id="KW-1185">Reference proteome</keyword>
<dbReference type="EMBL" id="NMVO01000012">
    <property type="protein sequence ID" value="OYO14572.1"/>
    <property type="molecule type" value="Genomic_DNA"/>
</dbReference>
<protein>
    <submittedName>
        <fullName evidence="1">Uncharacterized protein</fullName>
    </submittedName>
</protein>
<comment type="caution">
    <text evidence="1">The sequence shown here is derived from an EMBL/GenBank/DDBJ whole genome shotgun (WGS) entry which is preliminary data.</text>
</comment>
<gene>
    <name evidence="1" type="ORF">CGZ94_08280</name>
</gene>
<name>A0A255GGM5_9ACTN</name>
<accession>A0A255GGM5</accession>
<dbReference type="Pfam" id="PF18143">
    <property type="entry name" value="HAD_SAK_2"/>
    <property type="match status" value="1"/>
</dbReference>
<dbReference type="InterPro" id="IPR029033">
    <property type="entry name" value="His_PPase_superfam"/>
</dbReference>
<proteinExistence type="predicted"/>
<reference evidence="1 2" key="1">
    <citation type="submission" date="2017-07" db="EMBL/GenBank/DDBJ databases">
        <title>Draft whole genome sequences of clinical Proprionibacteriaceae strains.</title>
        <authorList>
            <person name="Bernier A.-M."/>
            <person name="Bernard K."/>
            <person name="Domingo M.-C."/>
        </authorList>
    </citation>
    <scope>NUCLEOTIDE SEQUENCE [LARGE SCALE GENOMIC DNA]</scope>
    <source>
        <strain evidence="1 2">NML 030167</strain>
    </source>
</reference>
<organism evidence="1 2">
    <name type="scientific">Enemella evansiae</name>
    <dbReference type="NCBI Taxonomy" id="2016499"/>
    <lineage>
        <taxon>Bacteria</taxon>
        <taxon>Bacillati</taxon>
        <taxon>Actinomycetota</taxon>
        <taxon>Actinomycetes</taxon>
        <taxon>Propionibacteriales</taxon>
        <taxon>Propionibacteriaceae</taxon>
        <taxon>Enemella</taxon>
    </lineage>
</organism>